<dbReference type="KEGG" id="sbro:GQF42_40610"/>
<name>A0A6I6NBF5_9ACTN</name>
<gene>
    <name evidence="2" type="ORF">GQF42_40610</name>
</gene>
<accession>A0A6I6NBF5</accession>
<keyword evidence="3" id="KW-1185">Reference proteome</keyword>
<dbReference type="NCBIfam" id="NF047428">
    <property type="entry name" value="ribo_Myco_bL37"/>
    <property type="match status" value="1"/>
</dbReference>
<evidence type="ECO:0000313" key="3">
    <source>
        <dbReference type="Proteomes" id="UP000436138"/>
    </source>
</evidence>
<protein>
    <submittedName>
        <fullName evidence="2">Uncharacterized protein</fullName>
    </submittedName>
</protein>
<proteinExistence type="predicted"/>
<dbReference type="Pfam" id="PF26427">
    <property type="entry name" value="HR_L37"/>
    <property type="match status" value="1"/>
</dbReference>
<dbReference type="InterPro" id="IPR058090">
    <property type="entry name" value="bL37_actino"/>
</dbReference>
<feature type="region of interest" description="Disordered" evidence="1">
    <location>
        <begin position="24"/>
        <end position="49"/>
    </location>
</feature>
<evidence type="ECO:0000313" key="2">
    <source>
        <dbReference type="EMBL" id="QHA08734.1"/>
    </source>
</evidence>
<dbReference type="AlphaFoldDB" id="A0A6I6NBF5"/>
<dbReference type="Proteomes" id="UP000436138">
    <property type="component" value="Chromosome"/>
</dbReference>
<dbReference type="EMBL" id="CP047020">
    <property type="protein sequence ID" value="QHA08734.1"/>
    <property type="molecule type" value="Genomic_DNA"/>
</dbReference>
<reference evidence="2 3" key="1">
    <citation type="submission" date="2019-12" db="EMBL/GenBank/DDBJ databases">
        <title>Streptomyces sp. strain T44 isolated from rhizosphere soil of Broussonetia papyrifera.</title>
        <authorList>
            <person name="Mo P."/>
        </authorList>
    </citation>
    <scope>NUCLEOTIDE SEQUENCE [LARGE SCALE GENOMIC DNA]</scope>
    <source>
        <strain evidence="2 3">T44</strain>
    </source>
</reference>
<evidence type="ECO:0000256" key="1">
    <source>
        <dbReference type="SAM" id="MobiDB-lite"/>
    </source>
</evidence>
<sequence>MRAKIMRRIFFVSYIESFPCGEVAMSSKRRRKKKSRRKHAANHGKRPQS</sequence>
<organism evidence="2 3">
    <name type="scientific">Streptomyces broussonetiae</name>
    <dbReference type="NCBI Taxonomy" id="2686304"/>
    <lineage>
        <taxon>Bacteria</taxon>
        <taxon>Bacillati</taxon>
        <taxon>Actinomycetota</taxon>
        <taxon>Actinomycetes</taxon>
        <taxon>Kitasatosporales</taxon>
        <taxon>Streptomycetaceae</taxon>
        <taxon>Streptomyces</taxon>
    </lineage>
</organism>
<feature type="compositionally biased region" description="Basic residues" evidence="1">
    <location>
        <begin position="27"/>
        <end position="49"/>
    </location>
</feature>